<proteinExistence type="predicted"/>
<dbReference type="GO" id="GO:0005737">
    <property type="term" value="C:cytoplasm"/>
    <property type="evidence" value="ECO:0007669"/>
    <property type="project" value="TreeGrafter"/>
</dbReference>
<dbReference type="PANTHER" id="PTHR13774">
    <property type="entry name" value="PHENAZINE BIOSYNTHESIS PROTEIN"/>
    <property type="match status" value="1"/>
</dbReference>
<name>M2XCE0_9MICC</name>
<dbReference type="NCBIfam" id="TIGR00654">
    <property type="entry name" value="PhzF_family"/>
    <property type="match status" value="1"/>
</dbReference>
<feature type="active site" evidence="1">
    <location>
        <position position="49"/>
    </location>
</feature>
<dbReference type="SUPFAM" id="SSF54506">
    <property type="entry name" value="Diaminopimelate epimerase-like"/>
    <property type="match status" value="1"/>
</dbReference>
<evidence type="ECO:0000313" key="3">
    <source>
        <dbReference type="Proteomes" id="UP000009877"/>
    </source>
</evidence>
<dbReference type="PANTHER" id="PTHR13774:SF32">
    <property type="entry name" value="ANTISENSE-ENHANCING SEQUENCE 1"/>
    <property type="match status" value="1"/>
</dbReference>
<reference evidence="2 3" key="1">
    <citation type="journal article" date="2014" name="Genome Announc.">
        <title>Draft Genome Sequence of Kocuria palustris PEL.</title>
        <authorList>
            <person name="Sharma G."/>
            <person name="Khatri I."/>
            <person name="Subramanian S."/>
        </authorList>
    </citation>
    <scope>NUCLEOTIDE SEQUENCE [LARGE SCALE GENOMIC DNA]</scope>
    <source>
        <strain evidence="2 3">PEL</strain>
    </source>
</reference>
<dbReference type="STRING" id="71999.KPaMU14_00515"/>
<dbReference type="EMBL" id="ANHZ02000009">
    <property type="protein sequence ID" value="EME36731.1"/>
    <property type="molecule type" value="Genomic_DNA"/>
</dbReference>
<comment type="caution">
    <text evidence="2">The sequence shown here is derived from an EMBL/GenBank/DDBJ whole genome shotgun (WGS) entry which is preliminary data.</text>
</comment>
<dbReference type="PIRSF" id="PIRSF016184">
    <property type="entry name" value="PhzC_PhzF"/>
    <property type="match status" value="1"/>
</dbReference>
<dbReference type="Proteomes" id="UP000009877">
    <property type="component" value="Unassembled WGS sequence"/>
</dbReference>
<protein>
    <recommendedName>
        <fullName evidence="4">Phenazine biosynthesis protein PhzF like protein</fullName>
    </recommendedName>
</protein>
<organism evidence="2 3">
    <name type="scientific">Kocuria palustris PEL</name>
    <dbReference type="NCBI Taxonomy" id="1236550"/>
    <lineage>
        <taxon>Bacteria</taxon>
        <taxon>Bacillati</taxon>
        <taxon>Actinomycetota</taxon>
        <taxon>Actinomycetes</taxon>
        <taxon>Micrococcales</taxon>
        <taxon>Micrococcaceae</taxon>
        <taxon>Kocuria</taxon>
    </lineage>
</organism>
<dbReference type="AlphaFoldDB" id="M2XCE0"/>
<dbReference type="Pfam" id="PF02567">
    <property type="entry name" value="PhzC-PhzF"/>
    <property type="match status" value="1"/>
</dbReference>
<sequence>MAMSALPHAVIDVFATEPFEGSPIAVVLEADGLSEERIHGLAEWLPHEETVFVLSPTDSGADFRTRAFRSKTEVRFAGMSTLAAARAWLDHEGSSASDGTLVQQSEIGLTPVQVQDHQTLSFTAPPLFDRGEPDELTVEIICEVLGLVPDQVQGSAWLDSGTGFLGLLADSAETVLAMEPDIDQLGQHMVGVLGPHADGSPADFELRSFAPSRGIDEQRATATLVAAFASWLVPRGLAPASFTVAQGRAVGHSALMRVTTGDDGTWVGGAVVARSGGTLLA</sequence>
<accession>M2XCE0</accession>
<evidence type="ECO:0000313" key="2">
    <source>
        <dbReference type="EMBL" id="EME36731.1"/>
    </source>
</evidence>
<evidence type="ECO:0008006" key="4">
    <source>
        <dbReference type="Google" id="ProtNLM"/>
    </source>
</evidence>
<dbReference type="InterPro" id="IPR003719">
    <property type="entry name" value="Phenazine_PhzF-like"/>
</dbReference>
<dbReference type="Gene3D" id="3.10.310.10">
    <property type="entry name" value="Diaminopimelate Epimerase, Chain A, domain 1"/>
    <property type="match status" value="2"/>
</dbReference>
<gene>
    <name evidence="2" type="ORF">C884_02541</name>
</gene>
<evidence type="ECO:0000256" key="1">
    <source>
        <dbReference type="PIRSR" id="PIRSR016184-1"/>
    </source>
</evidence>
<dbReference type="GO" id="GO:0016853">
    <property type="term" value="F:isomerase activity"/>
    <property type="evidence" value="ECO:0007669"/>
    <property type="project" value="TreeGrafter"/>
</dbReference>
<keyword evidence="3" id="KW-1185">Reference proteome</keyword>